<evidence type="ECO:0000313" key="3">
    <source>
        <dbReference type="Proteomes" id="UP000790580"/>
    </source>
</evidence>
<dbReference type="SUPFAM" id="SSF47598">
    <property type="entry name" value="Ribbon-helix-helix"/>
    <property type="match status" value="1"/>
</dbReference>
<reference evidence="2 3" key="1">
    <citation type="submission" date="2021-06" db="EMBL/GenBank/DDBJ databases">
        <title>Bacillus sp. RD4P76, an endophyte from a halophyte.</title>
        <authorList>
            <person name="Sun J.-Q."/>
        </authorList>
    </citation>
    <scope>NUCLEOTIDE SEQUENCE [LARGE SCALE GENOMIC DNA]</scope>
    <source>
        <strain evidence="2 3">JCM 17098</strain>
    </source>
</reference>
<dbReference type="InterPro" id="IPR013321">
    <property type="entry name" value="Arc_rbn_hlx_hlx"/>
</dbReference>
<accession>A0ABS6JYP3</accession>
<dbReference type="RefSeq" id="WP_088076690.1">
    <property type="nucleotide sequence ID" value="NZ_JAHQCR010000085.1"/>
</dbReference>
<dbReference type="GO" id="GO:0003677">
    <property type="term" value="F:DNA binding"/>
    <property type="evidence" value="ECO:0007669"/>
    <property type="project" value="UniProtKB-KW"/>
</dbReference>
<dbReference type="EMBL" id="JAHQCR010000085">
    <property type="protein sequence ID" value="MBU9723711.1"/>
    <property type="molecule type" value="Genomic_DNA"/>
</dbReference>
<proteinExistence type="predicted"/>
<name>A0ABS6JYP3_9BACI</name>
<evidence type="ECO:0000313" key="2">
    <source>
        <dbReference type="EMBL" id="MBU9723711.1"/>
    </source>
</evidence>
<evidence type="ECO:0000259" key="1">
    <source>
        <dbReference type="Pfam" id="PF03869"/>
    </source>
</evidence>
<keyword evidence="3" id="KW-1185">Reference proteome</keyword>
<keyword evidence="2" id="KW-0238">DNA-binding</keyword>
<dbReference type="InterPro" id="IPR005569">
    <property type="entry name" value="Arc_DNA-bd_dom"/>
</dbReference>
<comment type="caution">
    <text evidence="2">The sequence shown here is derived from an EMBL/GenBank/DDBJ whole genome shotgun (WGS) entry which is preliminary data.</text>
</comment>
<dbReference type="InterPro" id="IPR010985">
    <property type="entry name" value="Ribbon_hlx_hlx"/>
</dbReference>
<organism evidence="2 3">
    <name type="scientific">Evansella alkalicola</name>
    <dbReference type="NCBI Taxonomy" id="745819"/>
    <lineage>
        <taxon>Bacteria</taxon>
        <taxon>Bacillati</taxon>
        <taxon>Bacillota</taxon>
        <taxon>Bacilli</taxon>
        <taxon>Bacillales</taxon>
        <taxon>Bacillaceae</taxon>
        <taxon>Evansella</taxon>
    </lineage>
</organism>
<gene>
    <name evidence="2" type="ORF">KS407_20025</name>
</gene>
<feature type="domain" description="Arc-like DNA binding" evidence="1">
    <location>
        <begin position="2"/>
        <end position="48"/>
    </location>
</feature>
<dbReference type="Gene3D" id="1.10.1220.10">
    <property type="entry name" value="Met repressor-like"/>
    <property type="match status" value="1"/>
</dbReference>
<dbReference type="Proteomes" id="UP000790580">
    <property type="component" value="Unassembled WGS sequence"/>
</dbReference>
<protein>
    <submittedName>
        <fullName evidence="2">Arc family DNA-binding protein</fullName>
    </submittedName>
</protein>
<sequence>MAKKKSFPLRIDPDLYEVLQKWAADDFRSVNSHIEYLLRDAAKKAGRLPKKK</sequence>
<dbReference type="Pfam" id="PF03869">
    <property type="entry name" value="Arc"/>
    <property type="match status" value="1"/>
</dbReference>